<comment type="caution">
    <text evidence="9">The sequence shown here is derived from an EMBL/GenBank/DDBJ whole genome shotgun (WGS) entry which is preliminary data.</text>
</comment>
<feature type="transmembrane region" description="Helical" evidence="7">
    <location>
        <begin position="113"/>
        <end position="134"/>
    </location>
</feature>
<keyword evidence="10" id="KW-1185">Reference proteome</keyword>
<name>A0A9P4NK19_9PEZI</name>
<evidence type="ECO:0000259" key="8">
    <source>
        <dbReference type="Pfam" id="PF20684"/>
    </source>
</evidence>
<evidence type="ECO:0000256" key="3">
    <source>
        <dbReference type="ARBA" id="ARBA00022989"/>
    </source>
</evidence>
<feature type="region of interest" description="Disordered" evidence="6">
    <location>
        <begin position="269"/>
        <end position="310"/>
    </location>
</feature>
<accession>A0A9P4NK19</accession>
<keyword evidence="3 7" id="KW-1133">Transmembrane helix</keyword>
<evidence type="ECO:0000256" key="6">
    <source>
        <dbReference type="SAM" id="MobiDB-lite"/>
    </source>
</evidence>
<dbReference type="PANTHER" id="PTHR33048">
    <property type="entry name" value="PTH11-LIKE INTEGRAL MEMBRANE PROTEIN (AFU_ORTHOLOGUE AFUA_5G11245)"/>
    <property type="match status" value="1"/>
</dbReference>
<keyword evidence="4 7" id="KW-0472">Membrane</keyword>
<comment type="similarity">
    <text evidence="5">Belongs to the SAT4 family.</text>
</comment>
<dbReference type="AlphaFoldDB" id="A0A9P4NK19"/>
<dbReference type="InterPro" id="IPR049326">
    <property type="entry name" value="Rhodopsin_dom_fungi"/>
</dbReference>
<evidence type="ECO:0000256" key="7">
    <source>
        <dbReference type="SAM" id="Phobius"/>
    </source>
</evidence>
<dbReference type="Pfam" id="PF20684">
    <property type="entry name" value="Fung_rhodopsin"/>
    <property type="match status" value="1"/>
</dbReference>
<evidence type="ECO:0000256" key="4">
    <source>
        <dbReference type="ARBA" id="ARBA00023136"/>
    </source>
</evidence>
<reference evidence="9" key="1">
    <citation type="journal article" date="2020" name="Stud. Mycol.">
        <title>101 Dothideomycetes genomes: a test case for predicting lifestyles and emergence of pathogens.</title>
        <authorList>
            <person name="Haridas S."/>
            <person name="Albert R."/>
            <person name="Binder M."/>
            <person name="Bloem J."/>
            <person name="Labutti K."/>
            <person name="Salamov A."/>
            <person name="Andreopoulos B."/>
            <person name="Baker S."/>
            <person name="Barry K."/>
            <person name="Bills G."/>
            <person name="Bluhm B."/>
            <person name="Cannon C."/>
            <person name="Castanera R."/>
            <person name="Culley D."/>
            <person name="Daum C."/>
            <person name="Ezra D."/>
            <person name="Gonzalez J."/>
            <person name="Henrissat B."/>
            <person name="Kuo A."/>
            <person name="Liang C."/>
            <person name="Lipzen A."/>
            <person name="Lutzoni F."/>
            <person name="Magnuson J."/>
            <person name="Mondo S."/>
            <person name="Nolan M."/>
            <person name="Ohm R."/>
            <person name="Pangilinan J."/>
            <person name="Park H.-J."/>
            <person name="Ramirez L."/>
            <person name="Alfaro M."/>
            <person name="Sun H."/>
            <person name="Tritt A."/>
            <person name="Yoshinaga Y."/>
            <person name="Zwiers L.-H."/>
            <person name="Turgeon B."/>
            <person name="Goodwin S."/>
            <person name="Spatafora J."/>
            <person name="Crous P."/>
            <person name="Grigoriev I."/>
        </authorList>
    </citation>
    <scope>NUCLEOTIDE SEQUENCE</scope>
    <source>
        <strain evidence="9">CBS 130266</strain>
    </source>
</reference>
<keyword evidence="2 7" id="KW-0812">Transmembrane</keyword>
<evidence type="ECO:0000313" key="9">
    <source>
        <dbReference type="EMBL" id="KAF2425268.1"/>
    </source>
</evidence>
<sequence>MILFQKEHAIGAMKEHAVPSREIKKYAFPTVLLYHTAVYFTKFSILAFYAKLFPETARGLRFACKFTIAYTALCYFCAIFLTIFWCGAQVSRNFETGPGACTVWSYTLFKINFALNISSDLLIFVLPFPLLSSLNLARRQVIALCVTFGLGLITMVVSVCRCMALLSNAFIPLYVWSMAEMCTAIMVSALPSLRPLLRKSSRQLASSSPTGSNGKRASNAMCKARSSLNNTSPKSCSGSGPGQQKGMQHARHASDDTASDIELIHMKTKGNVSYIEEEQQGREGQLTPTGRNDDSFDPSSLPNRRAGAWV</sequence>
<evidence type="ECO:0000313" key="10">
    <source>
        <dbReference type="Proteomes" id="UP000800235"/>
    </source>
</evidence>
<dbReference type="EMBL" id="MU007071">
    <property type="protein sequence ID" value="KAF2425268.1"/>
    <property type="molecule type" value="Genomic_DNA"/>
</dbReference>
<feature type="region of interest" description="Disordered" evidence="6">
    <location>
        <begin position="226"/>
        <end position="256"/>
    </location>
</feature>
<dbReference type="OrthoDB" id="444631at2759"/>
<protein>
    <recommendedName>
        <fullName evidence="8">Rhodopsin domain-containing protein</fullName>
    </recommendedName>
</protein>
<comment type="subcellular location">
    <subcellularLocation>
        <location evidence="1">Membrane</location>
        <topology evidence="1">Multi-pass membrane protein</topology>
    </subcellularLocation>
</comment>
<evidence type="ECO:0000256" key="5">
    <source>
        <dbReference type="ARBA" id="ARBA00038359"/>
    </source>
</evidence>
<feature type="transmembrane region" description="Helical" evidence="7">
    <location>
        <begin position="62"/>
        <end position="85"/>
    </location>
</feature>
<feature type="transmembrane region" description="Helical" evidence="7">
    <location>
        <begin position="31"/>
        <end position="50"/>
    </location>
</feature>
<evidence type="ECO:0000256" key="2">
    <source>
        <dbReference type="ARBA" id="ARBA00022692"/>
    </source>
</evidence>
<dbReference type="GO" id="GO:0016020">
    <property type="term" value="C:membrane"/>
    <property type="evidence" value="ECO:0007669"/>
    <property type="project" value="UniProtKB-SubCell"/>
</dbReference>
<proteinExistence type="inferred from homology"/>
<feature type="compositionally biased region" description="Polar residues" evidence="6">
    <location>
        <begin position="226"/>
        <end position="238"/>
    </location>
</feature>
<feature type="domain" description="Rhodopsin" evidence="8">
    <location>
        <begin position="18"/>
        <end position="199"/>
    </location>
</feature>
<dbReference type="Proteomes" id="UP000800235">
    <property type="component" value="Unassembled WGS sequence"/>
</dbReference>
<feature type="transmembrane region" description="Helical" evidence="7">
    <location>
        <begin position="141"/>
        <end position="167"/>
    </location>
</feature>
<evidence type="ECO:0000256" key="1">
    <source>
        <dbReference type="ARBA" id="ARBA00004141"/>
    </source>
</evidence>
<gene>
    <name evidence="9" type="ORF">EJ08DRAFT_405202</name>
</gene>
<organism evidence="9 10">
    <name type="scientific">Tothia fuscella</name>
    <dbReference type="NCBI Taxonomy" id="1048955"/>
    <lineage>
        <taxon>Eukaryota</taxon>
        <taxon>Fungi</taxon>
        <taxon>Dikarya</taxon>
        <taxon>Ascomycota</taxon>
        <taxon>Pezizomycotina</taxon>
        <taxon>Dothideomycetes</taxon>
        <taxon>Pleosporomycetidae</taxon>
        <taxon>Venturiales</taxon>
        <taxon>Cylindrosympodiaceae</taxon>
        <taxon>Tothia</taxon>
    </lineage>
</organism>
<dbReference type="InterPro" id="IPR052337">
    <property type="entry name" value="SAT4-like"/>
</dbReference>
<dbReference type="PANTHER" id="PTHR33048:SF92">
    <property type="entry name" value="INTEGRAL MEMBRANE PROTEIN"/>
    <property type="match status" value="1"/>
</dbReference>
<feature type="transmembrane region" description="Helical" evidence="7">
    <location>
        <begin position="173"/>
        <end position="193"/>
    </location>
</feature>